<comment type="caution">
    <text evidence="6">The sequence shown here is derived from an EMBL/GenBank/DDBJ whole genome shotgun (WGS) entry which is preliminary data.</text>
</comment>
<evidence type="ECO:0000313" key="6">
    <source>
        <dbReference type="EMBL" id="GHH52481.1"/>
    </source>
</evidence>
<dbReference type="InterPro" id="IPR010610">
    <property type="entry name" value="EryCIII-like_C"/>
</dbReference>
<dbReference type="EMBL" id="BNAR01000012">
    <property type="protein sequence ID" value="GHH52481.1"/>
    <property type="molecule type" value="Genomic_DNA"/>
</dbReference>
<evidence type="ECO:0000313" key="7">
    <source>
        <dbReference type="Proteomes" id="UP000605568"/>
    </source>
</evidence>
<comment type="similarity">
    <text evidence="1">Belongs to the glycosyltransferase 28 family.</text>
</comment>
<protein>
    <submittedName>
        <fullName evidence="6">DNTP-hexose glycosyl transferase</fullName>
    </submittedName>
</protein>
<dbReference type="Proteomes" id="UP000605568">
    <property type="component" value="Unassembled WGS sequence"/>
</dbReference>
<feature type="domain" description="Erythromycin biosynthesis protein CIII-like N-terminal" evidence="5">
    <location>
        <begin position="24"/>
        <end position="218"/>
    </location>
</feature>
<dbReference type="InterPro" id="IPR048284">
    <property type="entry name" value="EryCIII-like_N"/>
</dbReference>
<evidence type="ECO:0000256" key="1">
    <source>
        <dbReference type="ARBA" id="ARBA00006962"/>
    </source>
</evidence>
<evidence type="ECO:0000259" key="4">
    <source>
        <dbReference type="Pfam" id="PF06722"/>
    </source>
</evidence>
<keyword evidence="7" id="KW-1185">Reference proteome</keyword>
<evidence type="ECO:0000256" key="2">
    <source>
        <dbReference type="ARBA" id="ARBA00022676"/>
    </source>
</evidence>
<proteinExistence type="inferred from homology"/>
<dbReference type="CDD" id="cd03784">
    <property type="entry name" value="GT1_Gtf-like"/>
    <property type="match status" value="1"/>
</dbReference>
<sequence>MKILFLAGGSPATVFALAPLAQTARNAGHEVFMASSEEMLPYIASAGLPAVPVTDVTPPEWMFTDRDGSKLALPHEPVEEMRFAGRGFARLGVHSLPRLTALVEAWRPDLVVAGMLSYAAGLICTRYGIPFVRHAWDPAAPTEMDFGANQVLRPELDELGLDALPEPDLWIDICPPSLRPPDSVPAQMMRWIPGNQQKRLEPWMYTRSGKRRVAITAGSQAGGKVARGQYGGLLREMYENLKSVDAEIVVAAPESIAADLREELPGVRIGWIPLDVLAPTCDVIVSHGGGVTSMTATNAGVPQLLVPTLMHTVAPSERWAQYGAALTIPRGEDTPERSAAAVLELLTDPSYRVKAQELAREIHALPMPVDVLTVLEKLVAEGGRA</sequence>
<dbReference type="InterPro" id="IPR002213">
    <property type="entry name" value="UDP_glucos_trans"/>
</dbReference>
<dbReference type="GO" id="GO:0016740">
    <property type="term" value="F:transferase activity"/>
    <property type="evidence" value="ECO:0007669"/>
    <property type="project" value="UniProtKB-KW"/>
</dbReference>
<reference evidence="7" key="1">
    <citation type="journal article" date="2019" name="Int. J. Syst. Evol. Microbiol.">
        <title>The Global Catalogue of Microorganisms (GCM) 10K type strain sequencing project: providing services to taxonomists for standard genome sequencing and annotation.</title>
        <authorList>
            <consortium name="The Broad Institute Genomics Platform"/>
            <consortium name="The Broad Institute Genome Sequencing Center for Infectious Disease"/>
            <person name="Wu L."/>
            <person name="Ma J."/>
        </authorList>
    </citation>
    <scope>NUCLEOTIDE SEQUENCE [LARGE SCALE GENOMIC DNA]</scope>
    <source>
        <strain evidence="7">CGMCC 4.7367</strain>
    </source>
</reference>
<evidence type="ECO:0000259" key="5">
    <source>
        <dbReference type="Pfam" id="PF21036"/>
    </source>
</evidence>
<dbReference type="Pfam" id="PF21036">
    <property type="entry name" value="EryCIII-like_N"/>
    <property type="match status" value="1"/>
</dbReference>
<accession>A0ABQ3MQ28</accession>
<organism evidence="6 7">
    <name type="scientific">Lentzea cavernae</name>
    <dbReference type="NCBI Taxonomy" id="2020703"/>
    <lineage>
        <taxon>Bacteria</taxon>
        <taxon>Bacillati</taxon>
        <taxon>Actinomycetota</taxon>
        <taxon>Actinomycetes</taxon>
        <taxon>Pseudonocardiales</taxon>
        <taxon>Pseudonocardiaceae</taxon>
        <taxon>Lentzea</taxon>
    </lineage>
</organism>
<dbReference type="RefSeq" id="WP_191303125.1">
    <property type="nucleotide sequence ID" value="NZ_BNAR01000012.1"/>
</dbReference>
<dbReference type="SUPFAM" id="SSF53756">
    <property type="entry name" value="UDP-Glycosyltransferase/glycogen phosphorylase"/>
    <property type="match status" value="1"/>
</dbReference>
<dbReference type="PANTHER" id="PTHR48050">
    <property type="entry name" value="STEROL 3-BETA-GLUCOSYLTRANSFERASE"/>
    <property type="match status" value="1"/>
</dbReference>
<evidence type="ECO:0000256" key="3">
    <source>
        <dbReference type="ARBA" id="ARBA00022679"/>
    </source>
</evidence>
<keyword evidence="2" id="KW-0328">Glycosyltransferase</keyword>
<dbReference type="PANTHER" id="PTHR48050:SF13">
    <property type="entry name" value="STEROL 3-BETA-GLUCOSYLTRANSFERASE UGT80A2"/>
    <property type="match status" value="1"/>
</dbReference>
<feature type="domain" description="Erythromycin biosynthesis protein CIII-like C-terminal" evidence="4">
    <location>
        <begin position="237"/>
        <end position="378"/>
    </location>
</feature>
<gene>
    <name evidence="6" type="ORF">GCM10017774_64450</name>
</gene>
<dbReference type="InterPro" id="IPR050426">
    <property type="entry name" value="Glycosyltransferase_28"/>
</dbReference>
<keyword evidence="3 6" id="KW-0808">Transferase</keyword>
<dbReference type="Pfam" id="PF06722">
    <property type="entry name" value="EryCIII-like_C"/>
    <property type="match status" value="1"/>
</dbReference>
<dbReference type="Gene3D" id="3.40.50.2000">
    <property type="entry name" value="Glycogen Phosphorylase B"/>
    <property type="match status" value="2"/>
</dbReference>
<name>A0ABQ3MQ28_9PSEU</name>